<dbReference type="Gramene" id="OGLUM08G05760.1">
    <property type="protein sequence ID" value="OGLUM08G05760.1"/>
    <property type="gene ID" value="OGLUM08G05760"/>
</dbReference>
<protein>
    <submittedName>
        <fullName evidence="1">Uncharacterized protein</fullName>
    </submittedName>
</protein>
<keyword evidence="2" id="KW-1185">Reference proteome</keyword>
<dbReference type="AlphaFoldDB" id="A0A0E0ARU8"/>
<reference evidence="1" key="1">
    <citation type="submission" date="2015-04" db="UniProtKB">
        <authorList>
            <consortium name="EnsemblPlants"/>
        </authorList>
    </citation>
    <scope>IDENTIFICATION</scope>
</reference>
<dbReference type="EnsemblPlants" id="OGLUM08G05760.1">
    <property type="protein sequence ID" value="OGLUM08G05760.1"/>
    <property type="gene ID" value="OGLUM08G05760"/>
</dbReference>
<dbReference type="Proteomes" id="UP000026961">
    <property type="component" value="Chromosome 8"/>
</dbReference>
<proteinExistence type="predicted"/>
<dbReference type="HOGENOM" id="CLU_1716108_0_0_1"/>
<accession>A0A0E0ARU8</accession>
<evidence type="ECO:0000313" key="2">
    <source>
        <dbReference type="Proteomes" id="UP000026961"/>
    </source>
</evidence>
<reference evidence="1" key="2">
    <citation type="submission" date="2018-05" db="EMBL/GenBank/DDBJ databases">
        <title>OgluRS3 (Oryza glumaepatula Reference Sequence Version 3).</title>
        <authorList>
            <person name="Zhang J."/>
            <person name="Kudrna D."/>
            <person name="Lee S."/>
            <person name="Talag J."/>
            <person name="Welchert J."/>
            <person name="Wing R.A."/>
        </authorList>
    </citation>
    <scope>NUCLEOTIDE SEQUENCE [LARGE SCALE GENOMIC DNA]</scope>
</reference>
<evidence type="ECO:0000313" key="1">
    <source>
        <dbReference type="EnsemblPlants" id="OGLUM08G05760.1"/>
    </source>
</evidence>
<organism evidence="1">
    <name type="scientific">Oryza glumipatula</name>
    <dbReference type="NCBI Taxonomy" id="40148"/>
    <lineage>
        <taxon>Eukaryota</taxon>
        <taxon>Viridiplantae</taxon>
        <taxon>Streptophyta</taxon>
        <taxon>Embryophyta</taxon>
        <taxon>Tracheophyta</taxon>
        <taxon>Spermatophyta</taxon>
        <taxon>Magnoliopsida</taxon>
        <taxon>Liliopsida</taxon>
        <taxon>Poales</taxon>
        <taxon>Poaceae</taxon>
        <taxon>BOP clade</taxon>
        <taxon>Oryzoideae</taxon>
        <taxon>Oryzeae</taxon>
        <taxon>Oryzinae</taxon>
        <taxon>Oryza</taxon>
    </lineage>
</organism>
<name>A0A0E0ARU8_9ORYZ</name>
<sequence length="153" mass="17323">MRGHADLNLYGMAQAAVRRSTGHCEAFCSEHAADEDVLTFPRRPVRFFIPQFQGCFGSLLLHQLWCHSNKFQILETKATCGKGHLLLTVGGIEAKMQKPWQRRKKQEWLIFDIDDDRTSAKLASTSNNSRLFICSSLAKDLEIISSALTYFSV</sequence>